<dbReference type="InterPro" id="IPR051739">
    <property type="entry name" value="Rhomboid_IM_Serine_Proteases"/>
</dbReference>
<feature type="transmembrane region" description="Helical" evidence="6">
    <location>
        <begin position="141"/>
        <end position="163"/>
    </location>
</feature>
<dbReference type="STRING" id="7232.A0A484C2L0"/>
<reference evidence="8 9" key="1">
    <citation type="journal article" date="2019" name="J. Hered.">
        <title>An Improved Genome Assembly for Drosophila navojoa, the Basal Species in the mojavensis Cluster.</title>
        <authorList>
            <person name="Vanderlinde T."/>
            <person name="Dupim E.G."/>
            <person name="Nazario-Yepiz N.O."/>
            <person name="Carvalho A.B."/>
        </authorList>
    </citation>
    <scope>NUCLEOTIDE SEQUENCE [LARGE SCALE GENOMIC DNA]</scope>
    <source>
        <strain evidence="8">Navoj_Jal97</strain>
        <tissue evidence="8">Whole organism</tissue>
    </source>
</reference>
<dbReference type="Pfam" id="PF01694">
    <property type="entry name" value="Rhomboid"/>
    <property type="match status" value="1"/>
</dbReference>
<evidence type="ECO:0000256" key="6">
    <source>
        <dbReference type="SAM" id="Phobius"/>
    </source>
</evidence>
<comment type="similarity">
    <text evidence="2">Belongs to the peptidase S54 family.</text>
</comment>
<dbReference type="EMBL" id="LSRL02000001">
    <property type="protein sequence ID" value="TDG53555.1"/>
    <property type="molecule type" value="Genomic_DNA"/>
</dbReference>
<keyword evidence="5 6" id="KW-0472">Membrane</keyword>
<dbReference type="PANTHER" id="PTHR45840:SF10">
    <property type="entry name" value="RHOMBOID PROTEASE"/>
    <property type="match status" value="1"/>
</dbReference>
<sequence length="233" mass="26650">MQPIDKQDTKYGKLLPLSESRAPLQKIVIDCHDLTVTHRRLLRVPWFLLWMSFVQISMYPIVNGCMQRRLICKPELMHEYWRFFTYMLLHADLWHLWINICLQCFIGVYLEVEQGHWRLGVVYVTGGLCGGLAHGLLQPGLSLLGASAGVSAMLCSHVPHLVLNFSKLSHRFWRIAVLLILLVGNVAYTVYHFCFNDNLNPRISLEAHLGGGMAGLLCGFLIYRQISSESRKI</sequence>
<evidence type="ECO:0000256" key="3">
    <source>
        <dbReference type="ARBA" id="ARBA00022692"/>
    </source>
</evidence>
<feature type="transmembrane region" description="Helical" evidence="6">
    <location>
        <begin position="83"/>
        <end position="110"/>
    </location>
</feature>
<gene>
    <name evidence="8" type="ORF">AWZ03_000370</name>
</gene>
<feature type="transmembrane region" description="Helical" evidence="6">
    <location>
        <begin position="175"/>
        <end position="193"/>
    </location>
</feature>
<dbReference type="KEGG" id="dnv:108649274"/>
<dbReference type="PANTHER" id="PTHR45840">
    <property type="entry name" value="RHOMBOID-RELATED PROTEIN"/>
    <property type="match status" value="1"/>
</dbReference>
<dbReference type="InterPro" id="IPR022764">
    <property type="entry name" value="Peptidase_S54_rhomboid_dom"/>
</dbReference>
<protein>
    <recommendedName>
        <fullName evidence="7">Peptidase S54 rhomboid domain-containing protein</fullName>
    </recommendedName>
</protein>
<feature type="transmembrane region" description="Helical" evidence="6">
    <location>
        <begin position="44"/>
        <end position="62"/>
    </location>
</feature>
<evidence type="ECO:0000256" key="1">
    <source>
        <dbReference type="ARBA" id="ARBA00004141"/>
    </source>
</evidence>
<dbReference type="AlphaFoldDB" id="A0A484C2L0"/>
<dbReference type="SUPFAM" id="SSF144091">
    <property type="entry name" value="Rhomboid-like"/>
    <property type="match status" value="1"/>
</dbReference>
<evidence type="ECO:0000256" key="5">
    <source>
        <dbReference type="ARBA" id="ARBA00023136"/>
    </source>
</evidence>
<dbReference type="InterPro" id="IPR035952">
    <property type="entry name" value="Rhomboid-like_sf"/>
</dbReference>
<name>A0A484C2L0_DRONA</name>
<proteinExistence type="inferred from homology"/>
<accession>A0A484C2L0</accession>
<evidence type="ECO:0000259" key="7">
    <source>
        <dbReference type="Pfam" id="PF01694"/>
    </source>
</evidence>
<evidence type="ECO:0000313" key="9">
    <source>
        <dbReference type="Proteomes" id="UP000295192"/>
    </source>
</evidence>
<comment type="caution">
    <text evidence="8">The sequence shown here is derived from an EMBL/GenBank/DDBJ whole genome shotgun (WGS) entry which is preliminary data.</text>
</comment>
<dbReference type="OrthoDB" id="418595at2759"/>
<keyword evidence="9" id="KW-1185">Reference proteome</keyword>
<evidence type="ECO:0000256" key="4">
    <source>
        <dbReference type="ARBA" id="ARBA00022989"/>
    </source>
</evidence>
<dbReference type="Gene3D" id="1.20.1540.10">
    <property type="entry name" value="Rhomboid-like"/>
    <property type="match status" value="1"/>
</dbReference>
<feature type="transmembrane region" description="Helical" evidence="6">
    <location>
        <begin position="205"/>
        <end position="223"/>
    </location>
</feature>
<dbReference type="GO" id="GO:0004252">
    <property type="term" value="F:serine-type endopeptidase activity"/>
    <property type="evidence" value="ECO:0007669"/>
    <property type="project" value="InterPro"/>
</dbReference>
<keyword evidence="4 6" id="KW-1133">Transmembrane helix</keyword>
<dbReference type="OMA" id="NHNRNPR"/>
<evidence type="ECO:0000313" key="8">
    <source>
        <dbReference type="EMBL" id="TDG53555.1"/>
    </source>
</evidence>
<comment type="subcellular location">
    <subcellularLocation>
        <location evidence="1">Membrane</location>
        <topology evidence="1">Multi-pass membrane protein</topology>
    </subcellularLocation>
</comment>
<evidence type="ECO:0000256" key="2">
    <source>
        <dbReference type="ARBA" id="ARBA00009045"/>
    </source>
</evidence>
<keyword evidence="3 6" id="KW-0812">Transmembrane</keyword>
<dbReference type="GO" id="GO:0016020">
    <property type="term" value="C:membrane"/>
    <property type="evidence" value="ECO:0007669"/>
    <property type="project" value="UniProtKB-SubCell"/>
</dbReference>
<organism evidence="8 9">
    <name type="scientific">Drosophila navojoa</name>
    <name type="common">Fruit fly</name>
    <dbReference type="NCBI Taxonomy" id="7232"/>
    <lineage>
        <taxon>Eukaryota</taxon>
        <taxon>Metazoa</taxon>
        <taxon>Ecdysozoa</taxon>
        <taxon>Arthropoda</taxon>
        <taxon>Hexapoda</taxon>
        <taxon>Insecta</taxon>
        <taxon>Pterygota</taxon>
        <taxon>Neoptera</taxon>
        <taxon>Endopterygota</taxon>
        <taxon>Diptera</taxon>
        <taxon>Brachycera</taxon>
        <taxon>Muscomorpha</taxon>
        <taxon>Ephydroidea</taxon>
        <taxon>Drosophilidae</taxon>
        <taxon>Drosophila</taxon>
    </lineage>
</organism>
<feature type="domain" description="Peptidase S54 rhomboid" evidence="7">
    <location>
        <begin position="78"/>
        <end position="224"/>
    </location>
</feature>
<dbReference type="Proteomes" id="UP000295192">
    <property type="component" value="Unassembled WGS sequence"/>
</dbReference>